<evidence type="ECO:0000313" key="2">
    <source>
        <dbReference type="EMBL" id="MDK4768979.1"/>
    </source>
</evidence>
<proteinExistence type="predicted"/>
<feature type="transmembrane region" description="Helical" evidence="1">
    <location>
        <begin position="12"/>
        <end position="38"/>
    </location>
</feature>
<keyword evidence="1" id="KW-1133">Transmembrane helix</keyword>
<accession>A0AAW6XEW8</accession>
<evidence type="ECO:0000313" key="5">
    <source>
        <dbReference type="Proteomes" id="UP001174748"/>
    </source>
</evidence>
<dbReference type="EMBL" id="JARTLO010000049">
    <property type="protein sequence ID" value="MDK4768979.1"/>
    <property type="molecule type" value="Genomic_DNA"/>
</dbReference>
<evidence type="ECO:0000313" key="3">
    <source>
        <dbReference type="EMBL" id="MDK5173686.1"/>
    </source>
</evidence>
<dbReference type="AlphaFoldDB" id="A0AAW6XEW8"/>
<keyword evidence="1" id="KW-0812">Transmembrane</keyword>
<evidence type="ECO:0008006" key="6">
    <source>
        <dbReference type="Google" id="ProtNLM"/>
    </source>
</evidence>
<evidence type="ECO:0000313" key="4">
    <source>
        <dbReference type="Proteomes" id="UP001173597"/>
    </source>
</evidence>
<dbReference type="RefSeq" id="WP_071890207.1">
    <property type="nucleotide sequence ID" value="NZ_CAYETX010000049.1"/>
</dbReference>
<comment type="caution">
    <text evidence="2">The sequence shown here is derived from an EMBL/GenBank/DDBJ whole genome shotgun (WGS) entry which is preliminary data.</text>
</comment>
<dbReference type="Proteomes" id="UP001173597">
    <property type="component" value="Unassembled WGS sequence"/>
</dbReference>
<name>A0AAW6XEW8_9GAMM</name>
<dbReference type="EMBL" id="JARTOI010000071">
    <property type="protein sequence ID" value="MDK5173686.1"/>
    <property type="molecule type" value="Genomic_DNA"/>
</dbReference>
<sequence>MKINKTGLINLFLLCVYWFLVIFLTVFLVSLSIAIVFYFQDGRFYFRWEGEVLNSLRYGLSGGLPLGIGIWFMAWMKARKQT</sequence>
<feature type="transmembrane region" description="Helical" evidence="1">
    <location>
        <begin position="58"/>
        <end position="76"/>
    </location>
</feature>
<evidence type="ECO:0000256" key="1">
    <source>
        <dbReference type="SAM" id="Phobius"/>
    </source>
</evidence>
<keyword evidence="1" id="KW-0472">Membrane</keyword>
<organism evidence="2 4">
    <name type="scientific">Serratia nevei</name>
    <dbReference type="NCBI Taxonomy" id="2703794"/>
    <lineage>
        <taxon>Bacteria</taxon>
        <taxon>Pseudomonadati</taxon>
        <taxon>Pseudomonadota</taxon>
        <taxon>Gammaproteobacteria</taxon>
        <taxon>Enterobacterales</taxon>
        <taxon>Yersiniaceae</taxon>
        <taxon>Serratia</taxon>
    </lineage>
</organism>
<keyword evidence="5" id="KW-1185">Reference proteome</keyword>
<reference evidence="2" key="1">
    <citation type="submission" date="2023-01" db="EMBL/GenBank/DDBJ databases">
        <title>Genomic dissection of endemic carbapenem resistance: metallo-beta-lactamase gene dissemination through clonal, plasmid and integron transfer pathways.</title>
        <authorList>
            <person name="Macesic N."/>
        </authorList>
    </citation>
    <scope>NUCLEOTIDE SEQUENCE</scope>
    <source>
        <strain evidence="3">CPO382</strain>
        <strain evidence="2">CPO573</strain>
    </source>
</reference>
<gene>
    <name evidence="2" type="ORF">P9854_24755</name>
    <name evidence="3" type="ORF">P9921_24900</name>
</gene>
<protein>
    <recommendedName>
        <fullName evidence="6">Immunity protein</fullName>
    </recommendedName>
</protein>
<dbReference type="Proteomes" id="UP001174748">
    <property type="component" value="Unassembled WGS sequence"/>
</dbReference>